<dbReference type="InterPro" id="IPR004111">
    <property type="entry name" value="Repressor_TetR_C"/>
</dbReference>
<sequence>MATSFSDVPASITTIWARPLPEGRRGLHREEIVRAAVEVADEGGRHALTMQAVAARLGPVTPMALYRHVVSKDGLTDLMLDAAVAEVDLPGAPGPDWRTDLAGLAARTWQMIVRHPWWAELLHTRPPAGPHLMRRTEFVLAVLTGQGLTVGQAMTYTALLDRHLIGAGLQAAEEHRTRMRYGLEGAGDFVAAIQAMTDLADGARCPLLRDWLAAPTGPSDDDSVALGVECLLDGIAARLPGPQATS</sequence>
<dbReference type="SUPFAM" id="SSF46689">
    <property type="entry name" value="Homeodomain-like"/>
    <property type="match status" value="1"/>
</dbReference>
<dbReference type="STRING" id="504797.SAMN05421678_107227"/>
<dbReference type="Pfam" id="PF00440">
    <property type="entry name" value="TetR_N"/>
    <property type="match status" value="1"/>
</dbReference>
<dbReference type="Proteomes" id="UP000199052">
    <property type="component" value="Unassembled WGS sequence"/>
</dbReference>
<dbReference type="RefSeq" id="WP_092883716.1">
    <property type="nucleotide sequence ID" value="NZ_FOOI01000007.1"/>
</dbReference>
<evidence type="ECO:0000313" key="8">
    <source>
        <dbReference type="Proteomes" id="UP000199052"/>
    </source>
</evidence>
<reference evidence="7 8" key="1">
    <citation type="submission" date="2016-10" db="EMBL/GenBank/DDBJ databases">
        <authorList>
            <person name="de Groot N.N."/>
        </authorList>
    </citation>
    <scope>NUCLEOTIDE SEQUENCE [LARGE SCALE GENOMIC DNA]</scope>
    <source>
        <strain evidence="7 8">CPCC 202808</strain>
    </source>
</reference>
<evidence type="ECO:0000313" key="6">
    <source>
        <dbReference type="EMBL" id="NYH83121.1"/>
    </source>
</evidence>
<protein>
    <submittedName>
        <fullName evidence="6">AcrR family transcriptional regulator</fullName>
    </submittedName>
    <submittedName>
        <fullName evidence="7">DNA-binding transcriptional regulator, AcrR family</fullName>
    </submittedName>
</protein>
<dbReference type="InterPro" id="IPR036271">
    <property type="entry name" value="Tet_transcr_reg_TetR-rel_C_sf"/>
</dbReference>
<dbReference type="Gene3D" id="1.10.10.60">
    <property type="entry name" value="Homeodomain-like"/>
    <property type="match status" value="1"/>
</dbReference>
<keyword evidence="1" id="KW-0805">Transcription regulation</keyword>
<dbReference type="GO" id="GO:0045892">
    <property type="term" value="P:negative regulation of DNA-templated transcription"/>
    <property type="evidence" value="ECO:0007669"/>
    <property type="project" value="InterPro"/>
</dbReference>
<reference evidence="6 9" key="2">
    <citation type="submission" date="2020-07" db="EMBL/GenBank/DDBJ databases">
        <title>Sequencing the genomes of 1000 actinobacteria strains.</title>
        <authorList>
            <person name="Klenk H.-P."/>
        </authorList>
    </citation>
    <scope>NUCLEOTIDE SEQUENCE [LARGE SCALE GENOMIC DNA]</scope>
    <source>
        <strain evidence="6 9">DSM 45117</strain>
    </source>
</reference>
<dbReference type="InterPro" id="IPR009057">
    <property type="entry name" value="Homeodomain-like_sf"/>
</dbReference>
<dbReference type="InterPro" id="IPR001647">
    <property type="entry name" value="HTH_TetR"/>
</dbReference>
<proteinExistence type="predicted"/>
<evidence type="ECO:0000259" key="4">
    <source>
        <dbReference type="Pfam" id="PF00440"/>
    </source>
</evidence>
<dbReference type="SUPFAM" id="SSF48498">
    <property type="entry name" value="Tetracyclin repressor-like, C-terminal domain"/>
    <property type="match status" value="1"/>
</dbReference>
<evidence type="ECO:0000256" key="2">
    <source>
        <dbReference type="ARBA" id="ARBA00023125"/>
    </source>
</evidence>
<dbReference type="Gene3D" id="1.10.357.10">
    <property type="entry name" value="Tetracycline Repressor, domain 2"/>
    <property type="match status" value="1"/>
</dbReference>
<dbReference type="Pfam" id="PF02909">
    <property type="entry name" value="TetR_C_1"/>
    <property type="match status" value="1"/>
</dbReference>
<keyword evidence="2 7" id="KW-0238">DNA-binding</keyword>
<feature type="domain" description="HTH tetR-type" evidence="4">
    <location>
        <begin position="32"/>
        <end position="75"/>
    </location>
</feature>
<name>A0A1I2TS62_9ACTN</name>
<organism evidence="7 8">
    <name type="scientific">Actinopolymorpha cephalotaxi</name>
    <dbReference type="NCBI Taxonomy" id="504797"/>
    <lineage>
        <taxon>Bacteria</taxon>
        <taxon>Bacillati</taxon>
        <taxon>Actinomycetota</taxon>
        <taxon>Actinomycetes</taxon>
        <taxon>Propionibacteriales</taxon>
        <taxon>Actinopolymorphaceae</taxon>
        <taxon>Actinopolymorpha</taxon>
    </lineage>
</organism>
<dbReference type="OrthoDB" id="2570341at2"/>
<evidence type="ECO:0000256" key="1">
    <source>
        <dbReference type="ARBA" id="ARBA00023015"/>
    </source>
</evidence>
<dbReference type="EMBL" id="JACBZA010000001">
    <property type="protein sequence ID" value="NYH83121.1"/>
    <property type="molecule type" value="Genomic_DNA"/>
</dbReference>
<dbReference type="PANTHER" id="PTHR30055">
    <property type="entry name" value="HTH-TYPE TRANSCRIPTIONAL REGULATOR RUTR"/>
    <property type="match status" value="1"/>
</dbReference>
<dbReference type="EMBL" id="FOOI01000007">
    <property type="protein sequence ID" value="SFG65181.1"/>
    <property type="molecule type" value="Genomic_DNA"/>
</dbReference>
<dbReference type="AlphaFoldDB" id="A0A1I2TS62"/>
<accession>A0A1I2TS62</accession>
<dbReference type="GO" id="GO:0003700">
    <property type="term" value="F:DNA-binding transcription factor activity"/>
    <property type="evidence" value="ECO:0007669"/>
    <property type="project" value="TreeGrafter"/>
</dbReference>
<keyword evidence="3" id="KW-0804">Transcription</keyword>
<gene>
    <name evidence="6" type="ORF">FHR37_001972</name>
    <name evidence="7" type="ORF">SAMN05421678_107227</name>
</gene>
<dbReference type="InterPro" id="IPR050109">
    <property type="entry name" value="HTH-type_TetR-like_transc_reg"/>
</dbReference>
<feature type="domain" description="Tetracycline repressor TetR C-terminal" evidence="5">
    <location>
        <begin position="92"/>
        <end position="238"/>
    </location>
</feature>
<evidence type="ECO:0000313" key="9">
    <source>
        <dbReference type="Proteomes" id="UP000533017"/>
    </source>
</evidence>
<dbReference type="GO" id="GO:0000976">
    <property type="term" value="F:transcription cis-regulatory region binding"/>
    <property type="evidence" value="ECO:0007669"/>
    <property type="project" value="TreeGrafter"/>
</dbReference>
<dbReference type="Proteomes" id="UP000533017">
    <property type="component" value="Unassembled WGS sequence"/>
</dbReference>
<dbReference type="PANTHER" id="PTHR30055:SF151">
    <property type="entry name" value="TRANSCRIPTIONAL REGULATORY PROTEIN"/>
    <property type="match status" value="1"/>
</dbReference>
<keyword evidence="9" id="KW-1185">Reference proteome</keyword>
<evidence type="ECO:0000256" key="3">
    <source>
        <dbReference type="ARBA" id="ARBA00023163"/>
    </source>
</evidence>
<evidence type="ECO:0000313" key="7">
    <source>
        <dbReference type="EMBL" id="SFG65181.1"/>
    </source>
</evidence>
<evidence type="ECO:0000259" key="5">
    <source>
        <dbReference type="Pfam" id="PF02909"/>
    </source>
</evidence>